<evidence type="ECO:0000313" key="2">
    <source>
        <dbReference type="EMBL" id="MFC5816119.1"/>
    </source>
</evidence>
<comment type="caution">
    <text evidence="2">The sequence shown here is derived from an EMBL/GenBank/DDBJ whole genome shotgun (WGS) entry which is preliminary data.</text>
</comment>
<keyword evidence="1" id="KW-0472">Membrane</keyword>
<accession>A0ABW1BTM2</accession>
<evidence type="ECO:0000313" key="3">
    <source>
        <dbReference type="Proteomes" id="UP001596096"/>
    </source>
</evidence>
<keyword evidence="1" id="KW-1133">Transmembrane helix</keyword>
<feature type="transmembrane region" description="Helical" evidence="1">
    <location>
        <begin position="107"/>
        <end position="131"/>
    </location>
</feature>
<feature type="transmembrane region" description="Helical" evidence="1">
    <location>
        <begin position="224"/>
        <end position="244"/>
    </location>
</feature>
<sequence>MRGLVRAEWTKFRSVPVMPVLAGAVIAVSVLLGWLFAQASAAEYARATAADQAVFDPLQGGSRGVFIVQLLIAALGALVASTEYGSGTIRATVAAAGRRTRLVVAKAALVAVAGLTAGAAAVWGMFLVSQITLAMHGVPRVWLDDPGAVRLLLFGPVVLELVALFGLSLGILLRSTAAAVNTATAFLLLPMFAPIMPDFLGLTLSTWWPNTAAFRSLMPSEGSLPIWMGMGVLSAFVAVMMVWARTRFRTRDV</sequence>
<dbReference type="Proteomes" id="UP001596096">
    <property type="component" value="Unassembled WGS sequence"/>
</dbReference>
<dbReference type="EMBL" id="JBHSNW010000005">
    <property type="protein sequence ID" value="MFC5816119.1"/>
    <property type="molecule type" value="Genomic_DNA"/>
</dbReference>
<dbReference type="RefSeq" id="WP_219548371.1">
    <property type="nucleotide sequence ID" value="NZ_JAHKRN010000039.1"/>
</dbReference>
<dbReference type="PANTHER" id="PTHR37305:SF1">
    <property type="entry name" value="MEMBRANE PROTEIN"/>
    <property type="match status" value="1"/>
</dbReference>
<proteinExistence type="predicted"/>
<reference evidence="3" key="1">
    <citation type="journal article" date="2019" name="Int. J. Syst. Evol. Microbiol.">
        <title>The Global Catalogue of Microorganisms (GCM) 10K type strain sequencing project: providing services to taxonomists for standard genome sequencing and annotation.</title>
        <authorList>
            <consortium name="The Broad Institute Genomics Platform"/>
            <consortium name="The Broad Institute Genome Sequencing Center for Infectious Disease"/>
            <person name="Wu L."/>
            <person name="Ma J."/>
        </authorList>
    </citation>
    <scope>NUCLEOTIDE SEQUENCE [LARGE SCALE GENOMIC DNA]</scope>
    <source>
        <strain evidence="3">CGMCC 4.7106</strain>
    </source>
</reference>
<dbReference type="Pfam" id="PF12730">
    <property type="entry name" value="ABC2_membrane_4"/>
    <property type="match status" value="1"/>
</dbReference>
<feature type="transmembrane region" description="Helical" evidence="1">
    <location>
        <begin position="185"/>
        <end position="204"/>
    </location>
</feature>
<name>A0ABW1BTM2_9ACTN</name>
<protein>
    <submittedName>
        <fullName evidence="2">ABC transporter permease</fullName>
    </submittedName>
</protein>
<evidence type="ECO:0000256" key="1">
    <source>
        <dbReference type="SAM" id="Phobius"/>
    </source>
</evidence>
<organism evidence="2 3">
    <name type="scientific">Nonomuraea harbinensis</name>
    <dbReference type="NCBI Taxonomy" id="1286938"/>
    <lineage>
        <taxon>Bacteria</taxon>
        <taxon>Bacillati</taxon>
        <taxon>Actinomycetota</taxon>
        <taxon>Actinomycetes</taxon>
        <taxon>Streptosporangiales</taxon>
        <taxon>Streptosporangiaceae</taxon>
        <taxon>Nonomuraea</taxon>
    </lineage>
</organism>
<gene>
    <name evidence="2" type="ORF">ACFPUY_13570</name>
</gene>
<keyword evidence="1" id="KW-0812">Transmembrane</keyword>
<feature type="transmembrane region" description="Helical" evidence="1">
    <location>
        <begin position="151"/>
        <end position="173"/>
    </location>
</feature>
<feature type="transmembrane region" description="Helical" evidence="1">
    <location>
        <begin position="65"/>
        <end position="86"/>
    </location>
</feature>
<keyword evidence="3" id="KW-1185">Reference proteome</keyword>
<dbReference type="PANTHER" id="PTHR37305">
    <property type="entry name" value="INTEGRAL MEMBRANE PROTEIN-RELATED"/>
    <property type="match status" value="1"/>
</dbReference>